<feature type="region of interest" description="Disordered" evidence="1">
    <location>
        <begin position="58"/>
        <end position="78"/>
    </location>
</feature>
<proteinExistence type="predicted"/>
<keyword evidence="3" id="KW-1185">Reference proteome</keyword>
<protein>
    <submittedName>
        <fullName evidence="2">Uncharacterized protein</fullName>
    </submittedName>
</protein>
<gene>
    <name evidence="2" type="ORF">PEVE_00008826</name>
</gene>
<evidence type="ECO:0000313" key="2">
    <source>
        <dbReference type="EMBL" id="CAH3020817.1"/>
    </source>
</evidence>
<name>A0ABN8LU66_9CNID</name>
<accession>A0ABN8LU66</accession>
<dbReference type="EMBL" id="CALNXI010000160">
    <property type="protein sequence ID" value="CAH3020817.1"/>
    <property type="molecule type" value="Genomic_DNA"/>
</dbReference>
<evidence type="ECO:0000256" key="1">
    <source>
        <dbReference type="SAM" id="MobiDB-lite"/>
    </source>
</evidence>
<comment type="caution">
    <text evidence="2">The sequence shown here is derived from an EMBL/GenBank/DDBJ whole genome shotgun (WGS) entry which is preliminary data.</text>
</comment>
<sequence>MLGKLPVVLQIKWRDEALRIRERKGFSTLEDLVEFTERHAKAANDPVFRRVGKTNQFFQRRNPRATRQPLPPSLYASG</sequence>
<reference evidence="2 3" key="1">
    <citation type="submission" date="2022-05" db="EMBL/GenBank/DDBJ databases">
        <authorList>
            <consortium name="Genoscope - CEA"/>
            <person name="William W."/>
        </authorList>
    </citation>
    <scope>NUCLEOTIDE SEQUENCE [LARGE SCALE GENOMIC DNA]</scope>
</reference>
<evidence type="ECO:0000313" key="3">
    <source>
        <dbReference type="Proteomes" id="UP001159427"/>
    </source>
</evidence>
<organism evidence="2 3">
    <name type="scientific">Porites evermanni</name>
    <dbReference type="NCBI Taxonomy" id="104178"/>
    <lineage>
        <taxon>Eukaryota</taxon>
        <taxon>Metazoa</taxon>
        <taxon>Cnidaria</taxon>
        <taxon>Anthozoa</taxon>
        <taxon>Hexacorallia</taxon>
        <taxon>Scleractinia</taxon>
        <taxon>Fungiina</taxon>
        <taxon>Poritidae</taxon>
        <taxon>Porites</taxon>
    </lineage>
</organism>
<dbReference type="Proteomes" id="UP001159427">
    <property type="component" value="Unassembled WGS sequence"/>
</dbReference>